<feature type="compositionally biased region" description="Low complexity" evidence="1">
    <location>
        <begin position="2067"/>
        <end position="2079"/>
    </location>
</feature>
<evidence type="ECO:0000256" key="1">
    <source>
        <dbReference type="SAM" id="MobiDB-lite"/>
    </source>
</evidence>
<dbReference type="GeneID" id="94434429"/>
<evidence type="ECO:0000313" key="3">
    <source>
        <dbReference type="EMBL" id="PHJ15072.1"/>
    </source>
</evidence>
<feature type="compositionally biased region" description="Low complexity" evidence="1">
    <location>
        <begin position="1243"/>
        <end position="1256"/>
    </location>
</feature>
<sequence>MGNGVSSPPGGVGPGGTTSSSLPGRHAPPFPSPSIPSSSGSFSSSRISRGARGDNCRSSKPVSASTFSSSAETSSTCSPMQKSCFALALPPLPATFSDSALLPPPASTRSEPPYISPWPPSSPSDGSLSPAPSSPLQHPLSSPSRRASATSTCGGSVPPPHYYGVGVPNSAGGVVVGESRRQFSSQISSYSPCPAHAMGAYGVTGASWGLGLEPGRGGVMPPPSHHQREILGSVSDEETGAVSSPSSSNSTASRAVHSRFPSRAMMFPASCASGTVEETAGVELETEGDARSQTDGICGGEGYDGDDDVRAANKWNDMAAAMKQGDMNFRSVSGHPDLSLPAKAPVNTFFFHSGRMGARQRSLSDDECHIHHASLSAFRNMPAAHNDLRAILTAGGPAPGGAFLPCSQTAFADQLFVLPPSSSLTVNSETPKKDSSPPCQQERDCRDRGTCSHSRGSAWASSATGVATNSSGRGQGGGGGVDGNRKGAAGEGVSSGSVVVRGRSGFPDPTKQSTNPLWFGSTSGMAEGQPATRGSVQRTCRGRGRSATGVVGADAEQFFTSQHMRGRLAHHRSHIVSEVCSERGVAPSVSCGTPPIVTGHPALSAARGGDCSHGISRSSNGSGGGSGSGHRKMGPVSSLQQGHGASGGFPRSDRTGFVDDATKGGISRSSVDTETTTSGVPSSFVGSRGPGRLTNCEGQYSGVVPPFDDTLTCKLDGGPNNNAAPQAFCYTCCARGHVTPLGYPCVAHPRSGMSAGVGLLSGNVVEAASSSARGDLPKQHTSLDPLSGALAQNPSLSSSSLAHPSLTCFSDCSCSNLLLRGGAADVAATPGSAGTRLLVSGGGGGPGPDALVGATEAECRTGLLRNVKIDFPSSSNLPLLGRQKHSTNPKNSGRKKPHHDQHGDIGPRSDNEEGCCPQQNVAPLRSGQESPFTQHTSESEELDETSFACCGSERCLHQSSGIGHGHHPSMPVGHHTVQQGGVLQNGCVSSERGRSPSGSCGVSALESSTAISPCSKTVGCKGVGGGGGGRGSNTAGLKAGDTFLSSSYGDSNHARGSGSHAKGKAASSTSSSSGSRGVGKQGTVADMTDMRDSMENSNDERLRQFSGTGGAAGQRKVPRGEYSVPRGCRSPSGTLGTGAAGAAAMKNILGSGPMNSTCRESTTNNFSTSAAVGDGGEGSSPSGSGSNISGGSGKSCNDSLPGDGNNNNKSGGGTGGGDGGKKGSGGGSGNGSGGNGGGGLSGGSSSSRNRNSGNTKDCQTVDFYVRNFWKVAKTQNDLESPTHGYCRGFAYRLLLHPRGTTGTDSEASHLSVFLEAIRQDWYPDDWIFPNVRFELTVVNFKDPKQSVTSWAHWSFSNEATSRGWQKMISHARLNKQAGFMDEEGTVLVKGKAEPPFSSLWSRGPVYRPHRIWEYIPERAAKALEEVSSSCSAAALALTGGNGGGGINTTNNASNATSAGGSNGGAGAGNALAMQRIKTPTASLLSYVDPIVPALDSSLGADYVALFVHCLFHLCEFRKHIYMWKSDFIKSPTAEQLAQDSSLAAQIPSFADGSLIGALQQTFAYMQLWPVTIACKRLQQLTASSSSSARKEICPSEIWKWYGAELFPKNSPSRRAPPPAATSPTNSRVAFCTLCRRCTCCCRCRSTAYHATAASGSHGFAGQTHLAVGGGVDGRCGEDGSGGRAGGGRAGAGGSSAGTSSTGEDVDMIYKQLKLDRDTCLCCDLMDRYPEMMVDMPPQPNIKAVLKALHMHDVQKMDVPDPLVKVHTELFSLLMRELAKAKLETRQMQQDYQTARHVVTASVVGSDGTSYIPEPTDGSGESENGGGGGGVPGQGPDAGGGLWADVDGVAFTSCDHLEATCHELFSSSDRSTGLLNADGVPDISAGFTRCKHVHSLQKALESCGKVLQHFPEVLFVYLQSVKQCKKGELFDAPLRLDAHKLLQTKSRTPSSSPGGGEGGNNGGNENNTKQNIGGGPSTADREKQRRRLRKKLQLSRKGNKLSREPQEEDSDLTEDEELAVSDEEDSTYDHGEDGHSKAGSKGHANGGTNTGGDNGKGGVAVPGGPNGSGHSSSSSSMSGGMATPNQEKWFSLFALLIREGDSRGDGCGAQTSHYLLLRPEEDGPWFRIGDGRVERLSSKVDFTEWKCHRDFFCAGAVYIAEDYIDAVQAGDVDLSGDLRELNPWLYYRTLYELGITEAEIKRPWISNMNANAASHSPSASGSLSNLCPPVSGGDGAVPRSVSDVTGQVVQPQGVSGIPGTSSAPRASTGGGGMAFDRLTGEVAGGLNASKLGYAGGAGGK</sequence>
<dbReference type="Pfam" id="PF22486">
    <property type="entry name" value="MATH_2"/>
    <property type="match status" value="1"/>
</dbReference>
<gene>
    <name evidence="3" type="ORF">CSUI_011117</name>
</gene>
<feature type="compositionally biased region" description="Polar residues" evidence="1">
    <location>
        <begin position="779"/>
        <end position="794"/>
    </location>
</feature>
<feature type="compositionally biased region" description="Gly residues" evidence="1">
    <location>
        <begin position="1952"/>
        <end position="1961"/>
    </location>
</feature>
<feature type="region of interest" description="Disordered" evidence="1">
    <location>
        <begin position="281"/>
        <end position="303"/>
    </location>
</feature>
<reference evidence="3 4" key="1">
    <citation type="journal article" date="2017" name="Int. J. Parasitol.">
        <title>The genome of the protozoan parasite Cystoisospora suis and a reverse vaccinology approach to identify vaccine candidates.</title>
        <authorList>
            <person name="Palmieri N."/>
            <person name="Shrestha A."/>
            <person name="Ruttkowski B."/>
            <person name="Beck T."/>
            <person name="Vogl C."/>
            <person name="Tomley F."/>
            <person name="Blake D.P."/>
            <person name="Joachim A."/>
        </authorList>
    </citation>
    <scope>NUCLEOTIDE SEQUENCE [LARGE SCALE GENOMIC DNA]</scope>
    <source>
        <strain evidence="3 4">Wien I</strain>
    </source>
</reference>
<feature type="compositionally biased region" description="Low complexity" evidence="1">
    <location>
        <begin position="1056"/>
        <end position="1075"/>
    </location>
</feature>
<feature type="non-terminal residue" evidence="3">
    <location>
        <position position="2299"/>
    </location>
</feature>
<feature type="region of interest" description="Disordered" evidence="1">
    <location>
        <begin position="234"/>
        <end position="257"/>
    </location>
</feature>
<name>A0A2C6KET4_9APIC</name>
<feature type="region of interest" description="Disordered" evidence="1">
    <location>
        <begin position="1942"/>
        <end position="2081"/>
    </location>
</feature>
<feature type="region of interest" description="Disordered" evidence="1">
    <location>
        <begin position="770"/>
        <end position="795"/>
    </location>
</feature>
<organism evidence="3 4">
    <name type="scientific">Cystoisospora suis</name>
    <dbReference type="NCBI Taxonomy" id="483139"/>
    <lineage>
        <taxon>Eukaryota</taxon>
        <taxon>Sar</taxon>
        <taxon>Alveolata</taxon>
        <taxon>Apicomplexa</taxon>
        <taxon>Conoidasida</taxon>
        <taxon>Coccidia</taxon>
        <taxon>Eucoccidiorida</taxon>
        <taxon>Eimeriorina</taxon>
        <taxon>Sarcocystidae</taxon>
        <taxon>Cystoisospora</taxon>
    </lineage>
</organism>
<dbReference type="CDD" id="cd00121">
    <property type="entry name" value="MATH"/>
    <property type="match status" value="1"/>
</dbReference>
<dbReference type="VEuPathDB" id="ToxoDB:CSUI_011117"/>
<comment type="caution">
    <text evidence="3">The sequence shown here is derived from an EMBL/GenBank/DDBJ whole genome shotgun (WGS) entry which is preliminary data.</text>
</comment>
<proteinExistence type="predicted"/>
<feature type="compositionally biased region" description="Low complexity" evidence="1">
    <location>
        <begin position="241"/>
        <end position="255"/>
    </location>
</feature>
<feature type="region of interest" description="Disordered" evidence="1">
    <location>
        <begin position="1050"/>
        <end position="1139"/>
    </location>
</feature>
<feature type="compositionally biased region" description="Polar residues" evidence="1">
    <location>
        <begin position="510"/>
        <end position="524"/>
    </location>
</feature>
<dbReference type="OrthoDB" id="428753at2759"/>
<feature type="region of interest" description="Disordered" evidence="1">
    <location>
        <begin position="423"/>
        <end position="548"/>
    </location>
</feature>
<dbReference type="PROSITE" id="PS50144">
    <property type="entry name" value="MATH"/>
    <property type="match status" value="1"/>
</dbReference>
<feature type="compositionally biased region" description="Polar residues" evidence="1">
    <location>
        <begin position="1942"/>
        <end position="1951"/>
    </location>
</feature>
<feature type="compositionally biased region" description="Low complexity" evidence="1">
    <location>
        <begin position="492"/>
        <end position="505"/>
    </location>
</feature>
<feature type="compositionally biased region" description="Low complexity" evidence="1">
    <location>
        <begin position="58"/>
        <end position="78"/>
    </location>
</feature>
<dbReference type="EMBL" id="MIGC01009758">
    <property type="protein sequence ID" value="PHJ15072.1"/>
    <property type="molecule type" value="Genomic_DNA"/>
</dbReference>
<dbReference type="InterPro" id="IPR002083">
    <property type="entry name" value="MATH/TRAF_dom"/>
</dbReference>
<feature type="region of interest" description="Disordered" evidence="1">
    <location>
        <begin position="603"/>
        <end position="691"/>
    </location>
</feature>
<feature type="compositionally biased region" description="Polar residues" evidence="1">
    <location>
        <begin position="451"/>
        <end position="471"/>
    </location>
</feature>
<dbReference type="Proteomes" id="UP000221165">
    <property type="component" value="Unassembled WGS sequence"/>
</dbReference>
<feature type="compositionally biased region" description="Gly residues" evidence="1">
    <location>
        <begin position="1822"/>
        <end position="1838"/>
    </location>
</feature>
<feature type="compositionally biased region" description="Polar residues" evidence="1">
    <location>
        <begin position="917"/>
        <end position="936"/>
    </location>
</feature>
<feature type="compositionally biased region" description="Low complexity" evidence="1">
    <location>
        <begin position="35"/>
        <end position="50"/>
    </location>
</feature>
<feature type="compositionally biased region" description="Basic and acidic residues" evidence="1">
    <location>
        <begin position="1088"/>
        <end position="1103"/>
    </location>
</feature>
<feature type="compositionally biased region" description="Basic and acidic residues" evidence="1">
    <location>
        <begin position="430"/>
        <end position="450"/>
    </location>
</feature>
<evidence type="ECO:0000313" key="4">
    <source>
        <dbReference type="Proteomes" id="UP000221165"/>
    </source>
</evidence>
<feature type="compositionally biased region" description="Basic residues" evidence="1">
    <location>
        <begin position="1983"/>
        <end position="1999"/>
    </location>
</feature>
<feature type="domain" description="MATH" evidence="2">
    <location>
        <begin position="1258"/>
        <end position="1391"/>
    </location>
</feature>
<feature type="compositionally biased region" description="Acidic residues" evidence="1">
    <location>
        <begin position="2005"/>
        <end position="2025"/>
    </location>
</feature>
<feature type="compositionally biased region" description="Basic and acidic residues" evidence="1">
    <location>
        <begin position="2026"/>
        <end position="2035"/>
    </location>
</feature>
<feature type="region of interest" description="Disordered" evidence="1">
    <location>
        <begin position="1677"/>
        <end position="1702"/>
    </location>
</feature>
<protein>
    <submittedName>
        <fullName evidence="3">Rna pseudouridine synthase superfamily protein</fullName>
    </submittedName>
</protein>
<feature type="compositionally biased region" description="Polar residues" evidence="1">
    <location>
        <begin position="667"/>
        <end position="685"/>
    </location>
</feature>
<feature type="compositionally biased region" description="Gly residues" evidence="1">
    <location>
        <begin position="2043"/>
        <end position="2066"/>
    </location>
</feature>
<feature type="region of interest" description="Disordered" evidence="1">
    <location>
        <begin position="96"/>
        <end position="155"/>
    </location>
</feature>
<feature type="compositionally biased region" description="Polar residues" evidence="1">
    <location>
        <begin position="1153"/>
        <end position="1170"/>
    </location>
</feature>
<feature type="compositionally biased region" description="Gly residues" evidence="1">
    <location>
        <begin position="1677"/>
        <end position="1695"/>
    </location>
</feature>
<dbReference type="RefSeq" id="XP_067916806.1">
    <property type="nucleotide sequence ID" value="XM_068071218.1"/>
</dbReference>
<feature type="compositionally biased region" description="Low complexity" evidence="1">
    <location>
        <begin position="123"/>
        <end position="155"/>
    </location>
</feature>
<dbReference type="InterPro" id="IPR008974">
    <property type="entry name" value="TRAF-like"/>
</dbReference>
<feature type="region of interest" description="Disordered" evidence="1">
    <location>
        <begin position="1"/>
        <end position="79"/>
    </location>
</feature>
<feature type="region of interest" description="Disordered" evidence="1">
    <location>
        <begin position="1153"/>
        <end position="1256"/>
    </location>
</feature>
<feature type="region of interest" description="Disordered" evidence="1">
    <location>
        <begin position="874"/>
        <end position="940"/>
    </location>
</feature>
<feature type="compositionally biased region" description="Basic and acidic residues" evidence="1">
    <location>
        <begin position="900"/>
        <end position="911"/>
    </location>
</feature>
<dbReference type="SUPFAM" id="SSF49599">
    <property type="entry name" value="TRAF domain-like"/>
    <property type="match status" value="1"/>
</dbReference>
<dbReference type="Gene3D" id="2.60.210.10">
    <property type="entry name" value="Apoptosis, Tumor Necrosis Factor Receptor Associated Protein 2, Chain A"/>
    <property type="match status" value="1"/>
</dbReference>
<feature type="compositionally biased region" description="Gly residues" evidence="1">
    <location>
        <begin position="1210"/>
        <end position="1242"/>
    </location>
</feature>
<feature type="compositionally biased region" description="Polar residues" evidence="1">
    <location>
        <begin position="2248"/>
        <end position="2264"/>
    </location>
</feature>
<accession>A0A2C6KET4</accession>
<feature type="compositionally biased region" description="Gly residues" evidence="1">
    <location>
        <begin position="473"/>
        <end position="482"/>
    </location>
</feature>
<feature type="compositionally biased region" description="Basic residues" evidence="1">
    <location>
        <begin position="882"/>
        <end position="899"/>
    </location>
</feature>
<evidence type="ECO:0000259" key="2">
    <source>
        <dbReference type="PROSITE" id="PS50144"/>
    </source>
</evidence>
<feature type="compositionally biased region" description="Basic and acidic residues" evidence="1">
    <location>
        <begin position="651"/>
        <end position="662"/>
    </location>
</feature>
<feature type="region of interest" description="Disordered" evidence="1">
    <location>
        <begin position="2248"/>
        <end position="2273"/>
    </location>
</feature>
<feature type="region of interest" description="Disordered" evidence="1">
    <location>
        <begin position="1805"/>
        <end position="1838"/>
    </location>
</feature>
<keyword evidence="4" id="KW-1185">Reference proteome</keyword>